<accession>A0A0D0CL66</accession>
<dbReference type="AlphaFoldDB" id="A0A0D0CL66"/>
<dbReference type="Proteomes" id="UP000053593">
    <property type="component" value="Unassembled WGS sequence"/>
</dbReference>
<organism evidence="1 2">
    <name type="scientific">Collybiopsis luxurians FD-317 M1</name>
    <dbReference type="NCBI Taxonomy" id="944289"/>
    <lineage>
        <taxon>Eukaryota</taxon>
        <taxon>Fungi</taxon>
        <taxon>Dikarya</taxon>
        <taxon>Basidiomycota</taxon>
        <taxon>Agaricomycotina</taxon>
        <taxon>Agaricomycetes</taxon>
        <taxon>Agaricomycetidae</taxon>
        <taxon>Agaricales</taxon>
        <taxon>Marasmiineae</taxon>
        <taxon>Omphalotaceae</taxon>
        <taxon>Collybiopsis</taxon>
        <taxon>Collybiopsis luxurians</taxon>
    </lineage>
</organism>
<evidence type="ECO:0000313" key="2">
    <source>
        <dbReference type="Proteomes" id="UP000053593"/>
    </source>
</evidence>
<evidence type="ECO:0000313" key="1">
    <source>
        <dbReference type="EMBL" id="KIK55893.1"/>
    </source>
</evidence>
<reference evidence="1 2" key="1">
    <citation type="submission" date="2014-04" db="EMBL/GenBank/DDBJ databases">
        <title>Evolutionary Origins and Diversification of the Mycorrhizal Mutualists.</title>
        <authorList>
            <consortium name="DOE Joint Genome Institute"/>
            <consortium name="Mycorrhizal Genomics Consortium"/>
            <person name="Kohler A."/>
            <person name="Kuo A."/>
            <person name="Nagy L.G."/>
            <person name="Floudas D."/>
            <person name="Copeland A."/>
            <person name="Barry K.W."/>
            <person name="Cichocki N."/>
            <person name="Veneault-Fourrey C."/>
            <person name="LaButti K."/>
            <person name="Lindquist E.A."/>
            <person name="Lipzen A."/>
            <person name="Lundell T."/>
            <person name="Morin E."/>
            <person name="Murat C."/>
            <person name="Riley R."/>
            <person name="Ohm R."/>
            <person name="Sun H."/>
            <person name="Tunlid A."/>
            <person name="Henrissat B."/>
            <person name="Grigoriev I.V."/>
            <person name="Hibbett D.S."/>
            <person name="Martin F."/>
        </authorList>
    </citation>
    <scope>NUCLEOTIDE SEQUENCE [LARGE SCALE GENOMIC DNA]</scope>
    <source>
        <strain evidence="1 2">FD-317 M1</strain>
    </source>
</reference>
<dbReference type="HOGENOM" id="CLU_1740723_0_0_1"/>
<name>A0A0D0CL66_9AGAR</name>
<gene>
    <name evidence="1" type="ORF">GYMLUDRAFT_830332</name>
</gene>
<protein>
    <submittedName>
        <fullName evidence="1">Uncharacterized protein</fullName>
    </submittedName>
</protein>
<sequence length="150" mass="16484">MSLSSSGSVRIRVSVSSHLIRSNTEGAGAGSGGGTLPDIPVDEQGSLDIEGWYRYGTGYCGRGPEMQQLLHSNAMSTIHLLHKEGMDDEPELGWVLEPVNLCLSLYCLIRDSLNSVSLYDWGVWPRAARAEPLRLTPVQYPNIFTYVNTK</sequence>
<dbReference type="OrthoDB" id="3263231at2759"/>
<proteinExistence type="predicted"/>
<keyword evidence="2" id="KW-1185">Reference proteome</keyword>
<dbReference type="EMBL" id="KN834802">
    <property type="protein sequence ID" value="KIK55893.1"/>
    <property type="molecule type" value="Genomic_DNA"/>
</dbReference>